<name>A0A8E2VHQ2_9RHOB</name>
<gene>
    <name evidence="1" type="ORF">C8N38_12049</name>
</gene>
<accession>A0A8E2VHQ2</accession>
<evidence type="ECO:0008006" key="3">
    <source>
        <dbReference type="Google" id="ProtNLM"/>
    </source>
</evidence>
<dbReference type="OrthoDB" id="7861072at2"/>
<evidence type="ECO:0000313" key="2">
    <source>
        <dbReference type="Proteomes" id="UP000244037"/>
    </source>
</evidence>
<organism evidence="1 2">
    <name type="scientific">Rhodovulum kholense</name>
    <dbReference type="NCBI Taxonomy" id="453584"/>
    <lineage>
        <taxon>Bacteria</taxon>
        <taxon>Pseudomonadati</taxon>
        <taxon>Pseudomonadota</taxon>
        <taxon>Alphaproteobacteria</taxon>
        <taxon>Rhodobacterales</taxon>
        <taxon>Paracoccaceae</taxon>
        <taxon>Rhodovulum</taxon>
    </lineage>
</organism>
<dbReference type="RefSeq" id="WP_108028616.1">
    <property type="nucleotide sequence ID" value="NZ_QAYC01000020.1"/>
</dbReference>
<dbReference type="AlphaFoldDB" id="A0A8E2VHQ2"/>
<dbReference type="EMBL" id="QAYC01000020">
    <property type="protein sequence ID" value="PTW43909.1"/>
    <property type="molecule type" value="Genomic_DNA"/>
</dbReference>
<comment type="caution">
    <text evidence="1">The sequence shown here is derived from an EMBL/GenBank/DDBJ whole genome shotgun (WGS) entry which is preliminary data.</text>
</comment>
<reference evidence="1 2" key="1">
    <citation type="submission" date="2018-04" db="EMBL/GenBank/DDBJ databases">
        <title>Genomic Encyclopedia of Archaeal and Bacterial Type Strains, Phase II (KMG-II): from individual species to whole genera.</title>
        <authorList>
            <person name="Goeker M."/>
        </authorList>
    </citation>
    <scope>NUCLEOTIDE SEQUENCE [LARGE SCALE GENOMIC DNA]</scope>
    <source>
        <strain evidence="1 2">DSM 19783</strain>
    </source>
</reference>
<protein>
    <recommendedName>
        <fullName evidence="3">BppU N-terminal domain-containing protein</fullName>
    </recommendedName>
</protein>
<proteinExistence type="predicted"/>
<evidence type="ECO:0000313" key="1">
    <source>
        <dbReference type="EMBL" id="PTW43909.1"/>
    </source>
</evidence>
<keyword evidence="2" id="KW-1185">Reference proteome</keyword>
<sequence length="110" mass="11471">MSTTFTIKRGDTSPGLEYQLPGYAAGSGLLTGASVRFLMRPWWDPSAALAIDAPATVQDPDGIVRYAWAEGDTGTAGTYAAEVEITYADGAVETVPAAGWLMIRVTGEAG</sequence>
<dbReference type="Proteomes" id="UP000244037">
    <property type="component" value="Unassembled WGS sequence"/>
</dbReference>